<evidence type="ECO:0000256" key="1">
    <source>
        <dbReference type="SAM" id="MobiDB-lite"/>
    </source>
</evidence>
<feature type="compositionally biased region" description="Basic and acidic residues" evidence="1">
    <location>
        <begin position="90"/>
        <end position="100"/>
    </location>
</feature>
<dbReference type="AlphaFoldDB" id="A0A4U5U1Z6"/>
<reference evidence="3 4" key="1">
    <citation type="submission" date="2019-01" db="EMBL/GenBank/DDBJ databases">
        <title>Genome Assembly of Collichthys lucidus.</title>
        <authorList>
            <person name="Cai M."/>
            <person name="Xiao S."/>
        </authorList>
    </citation>
    <scope>NUCLEOTIDE SEQUENCE [LARGE SCALE GENOMIC DNA]</scope>
    <source>
        <strain evidence="3">JT15FE1705JMU</strain>
        <tissue evidence="3">Muscle</tissue>
    </source>
</reference>
<feature type="region of interest" description="Disordered" evidence="1">
    <location>
        <begin position="1"/>
        <end position="20"/>
    </location>
</feature>
<dbReference type="EMBL" id="CM014080">
    <property type="protein sequence ID" value="TKS68107.1"/>
    <property type="molecule type" value="Genomic_DNA"/>
</dbReference>
<feature type="transmembrane region" description="Helical" evidence="2">
    <location>
        <begin position="497"/>
        <end position="518"/>
    </location>
</feature>
<keyword evidence="2" id="KW-1133">Transmembrane helix</keyword>
<feature type="region of interest" description="Disordered" evidence="1">
    <location>
        <begin position="65"/>
        <end position="136"/>
    </location>
</feature>
<sequence length="644" mass="68025">MVVTRQDGSPQDPELTPAEVAPMVAPPSLKEVQQAVQEASEQVEGRGAEEVLKELLERVVEAALGQVEGGGETKADEAAEQETVEVDAPGAEKRGVRSDTEAEVLELQAVEEEEEEVEGEDTGTKAGYTGVQEEQEIAKTDAFDDVAGEEIVEGEVETAAESVEEMTAGEAEDVEVIDESVDAKVSHEVVEESAAALKETGGYLEVEEEAGEEDNKEQVELSEAKGAAETDTEQTTAAVEEAVGGEPEQEALVESDLGLVKGDGEQKEDVLGKEELLEVDETEGEVVVPSSDNHEIETTQTVVGEEEVNTVKDNETPETEDERGHVAVEGGEGAEEVQAEGTEVGEAEGESVTKEESVALVNEGLGDQQAGEEQIALETSHGSEKEDQEVLVISAPEPEDAAGAENQAPTTSPSLGGAEAEENTLSENYGNEIITPTDDLLPHDPMEAQPTLDNAVKDVLVEPPQAQGEEPGEADELVEDKAGTAETYELGLEAWKIGAISAAVFLVLETVVIIIYIVKCRNKNSSLTQQRACEEGGVEPEAATGGDCSDDTLPVGNGDTQQISLVFVSKQICIKQPPSALSVLSTRIAALDPCDVASTLAQNKEQHEEEHVIPMSELPPSSTEESANTGPGPDSSQDLRSSIL</sequence>
<keyword evidence="4" id="KW-1185">Reference proteome</keyword>
<feature type="compositionally biased region" description="Polar residues" evidence="1">
    <location>
        <begin position="619"/>
        <end position="644"/>
    </location>
</feature>
<evidence type="ECO:0000256" key="2">
    <source>
        <dbReference type="SAM" id="Phobius"/>
    </source>
</evidence>
<gene>
    <name evidence="3" type="ORF">D9C73_002167</name>
</gene>
<feature type="region of interest" description="Disordered" evidence="1">
    <location>
        <begin position="306"/>
        <end position="421"/>
    </location>
</feature>
<feature type="compositionally biased region" description="Acidic residues" evidence="1">
    <location>
        <begin position="101"/>
        <end position="121"/>
    </location>
</feature>
<feature type="region of interest" description="Disordered" evidence="1">
    <location>
        <begin position="602"/>
        <end position="644"/>
    </location>
</feature>
<accession>A0A4U5U1Z6</accession>
<name>A0A4U5U1Z6_COLLU</name>
<dbReference type="STRING" id="240159.A0A4U5U1Z6"/>
<feature type="region of interest" description="Disordered" evidence="1">
    <location>
        <begin position="207"/>
        <end position="236"/>
    </location>
</feature>
<keyword evidence="2" id="KW-0812">Transmembrane</keyword>
<feature type="compositionally biased region" description="Basic and acidic residues" evidence="1">
    <location>
        <begin position="216"/>
        <end position="228"/>
    </location>
</feature>
<organism evidence="3 4">
    <name type="scientific">Collichthys lucidus</name>
    <name type="common">Big head croaker</name>
    <name type="synonym">Sciaena lucida</name>
    <dbReference type="NCBI Taxonomy" id="240159"/>
    <lineage>
        <taxon>Eukaryota</taxon>
        <taxon>Metazoa</taxon>
        <taxon>Chordata</taxon>
        <taxon>Craniata</taxon>
        <taxon>Vertebrata</taxon>
        <taxon>Euteleostomi</taxon>
        <taxon>Actinopterygii</taxon>
        <taxon>Neopterygii</taxon>
        <taxon>Teleostei</taxon>
        <taxon>Neoteleostei</taxon>
        <taxon>Acanthomorphata</taxon>
        <taxon>Eupercaria</taxon>
        <taxon>Sciaenidae</taxon>
        <taxon>Collichthys</taxon>
    </lineage>
</organism>
<dbReference type="Proteomes" id="UP000298787">
    <property type="component" value="Chromosome 3"/>
</dbReference>
<feature type="compositionally biased region" description="Acidic residues" evidence="1">
    <location>
        <begin position="332"/>
        <end position="349"/>
    </location>
</feature>
<protein>
    <submittedName>
        <fullName evidence="3">Uncharacterized protein</fullName>
    </submittedName>
</protein>
<proteinExistence type="predicted"/>
<evidence type="ECO:0000313" key="3">
    <source>
        <dbReference type="EMBL" id="TKS68107.1"/>
    </source>
</evidence>
<evidence type="ECO:0000313" key="4">
    <source>
        <dbReference type="Proteomes" id="UP000298787"/>
    </source>
</evidence>
<keyword evidence="2" id="KW-0472">Membrane</keyword>